<comment type="similarity">
    <text evidence="1">Belongs to the glycosyl hydrolase 37 family.</text>
</comment>
<dbReference type="Pfam" id="PF01204">
    <property type="entry name" value="Trehalase"/>
    <property type="match status" value="1"/>
</dbReference>
<reference evidence="4 5" key="1">
    <citation type="journal article" date="2019" name="Fungal Biol. Biotechnol.">
        <title>Draft genome sequence of fastidious pathogen Ceratobasidium theobromae, which causes vascular-streak dieback in Theobroma cacao.</title>
        <authorList>
            <person name="Ali S.S."/>
            <person name="Asman A."/>
            <person name="Shao J."/>
            <person name="Firmansyah A.P."/>
            <person name="Susilo A.W."/>
            <person name="Rosmana A."/>
            <person name="McMahon P."/>
            <person name="Junaid M."/>
            <person name="Guest D."/>
            <person name="Kheng T.Y."/>
            <person name="Meinhardt L.W."/>
            <person name="Bailey B.A."/>
        </authorList>
    </citation>
    <scope>NUCLEOTIDE SEQUENCE [LARGE SCALE GENOMIC DNA]</scope>
    <source>
        <strain evidence="4 5">CT2</strain>
    </source>
</reference>
<proteinExistence type="inferred from homology"/>
<evidence type="ECO:0000256" key="3">
    <source>
        <dbReference type="ARBA" id="ARBA00030473"/>
    </source>
</evidence>
<dbReference type="EC" id="3.2.1.28" evidence="2"/>
<gene>
    <name evidence="4" type="ORF">CTheo_8424</name>
</gene>
<accession>A0A5N5Q9F9</accession>
<dbReference type="InterPro" id="IPR008928">
    <property type="entry name" value="6-hairpin_glycosidase_sf"/>
</dbReference>
<dbReference type="InterPro" id="IPR001661">
    <property type="entry name" value="Glyco_hydro_37"/>
</dbReference>
<dbReference type="SUPFAM" id="SSF48208">
    <property type="entry name" value="Six-hairpin glycosidases"/>
    <property type="match status" value="1"/>
</dbReference>
<comment type="caution">
    <text evidence="4">The sequence shown here is derived from an EMBL/GenBank/DDBJ whole genome shotgun (WGS) entry which is preliminary data.</text>
</comment>
<dbReference type="OrthoDB" id="3542292at2759"/>
<dbReference type="Gene3D" id="1.50.10.10">
    <property type="match status" value="1"/>
</dbReference>
<evidence type="ECO:0000313" key="5">
    <source>
        <dbReference type="Proteomes" id="UP000383932"/>
    </source>
</evidence>
<evidence type="ECO:0000256" key="1">
    <source>
        <dbReference type="ARBA" id="ARBA00005615"/>
    </source>
</evidence>
<dbReference type="AlphaFoldDB" id="A0A5N5Q9F9"/>
<dbReference type="GO" id="GO:0005991">
    <property type="term" value="P:trehalose metabolic process"/>
    <property type="evidence" value="ECO:0007669"/>
    <property type="project" value="InterPro"/>
</dbReference>
<sequence length="199" mass="21078">MQVIVDFQHLNGLGMYLTEAQKADLYAELATGAESASCTAYIQLASPIDLRPRVRAAVGADLYRKAASNLRSVILDLCWDENKLASGVSPQVNSTVTTFDLIPDGQLGITKDQLSKQTLKVGGNAGPDVNAQGGTVLDWGSGLGVLQQLSIQEPTVIHSDSSSTAHMFEKFSAWDIDQAGSGGEYTVQAGFGWTNGVSL</sequence>
<keyword evidence="5" id="KW-1185">Reference proteome</keyword>
<dbReference type="EMBL" id="SSOP01000557">
    <property type="protein sequence ID" value="KAB5588133.1"/>
    <property type="molecule type" value="Genomic_DNA"/>
</dbReference>
<dbReference type="InterPro" id="IPR012341">
    <property type="entry name" value="6hp_glycosidase-like_sf"/>
</dbReference>
<dbReference type="GO" id="GO:0004555">
    <property type="term" value="F:alpha,alpha-trehalase activity"/>
    <property type="evidence" value="ECO:0007669"/>
    <property type="project" value="UniProtKB-EC"/>
</dbReference>
<evidence type="ECO:0000256" key="2">
    <source>
        <dbReference type="ARBA" id="ARBA00012757"/>
    </source>
</evidence>
<name>A0A5N5Q9F9_9AGAM</name>
<organism evidence="4 5">
    <name type="scientific">Ceratobasidium theobromae</name>
    <dbReference type="NCBI Taxonomy" id="1582974"/>
    <lineage>
        <taxon>Eukaryota</taxon>
        <taxon>Fungi</taxon>
        <taxon>Dikarya</taxon>
        <taxon>Basidiomycota</taxon>
        <taxon>Agaricomycotina</taxon>
        <taxon>Agaricomycetes</taxon>
        <taxon>Cantharellales</taxon>
        <taxon>Ceratobasidiaceae</taxon>
        <taxon>Ceratobasidium</taxon>
    </lineage>
</organism>
<evidence type="ECO:0000313" key="4">
    <source>
        <dbReference type="EMBL" id="KAB5588133.1"/>
    </source>
</evidence>
<dbReference type="Proteomes" id="UP000383932">
    <property type="component" value="Unassembled WGS sequence"/>
</dbReference>
<protein>
    <recommendedName>
        <fullName evidence="2">alpha,alpha-trehalase</fullName>
        <ecNumber evidence="2">3.2.1.28</ecNumber>
    </recommendedName>
    <alternativeName>
        <fullName evidence="3">Alpha,alpha-trehalase</fullName>
    </alternativeName>
</protein>